<keyword evidence="2" id="KW-1133">Transmembrane helix</keyword>
<proteinExistence type="predicted"/>
<sequence length="120" mass="12769">MKHPHEGQALAADEVDHDHHRPPGVASVHTRAVVTWVAIYPLVAAGMVVLGRVAPDWPAPLRALVLTAIVVPVTVYATVPQLLRLELTLFGRFGRARATAITPHSLPAQDAGLSTEGAHT</sequence>
<organism evidence="3 4">
    <name type="scientific">Aeromicrobium phoceense</name>
    <dbReference type="NCBI Taxonomy" id="2754045"/>
    <lineage>
        <taxon>Bacteria</taxon>
        <taxon>Bacillati</taxon>
        <taxon>Actinomycetota</taxon>
        <taxon>Actinomycetes</taxon>
        <taxon>Propionibacteriales</taxon>
        <taxon>Nocardioidaceae</taxon>
        <taxon>Aeromicrobium</taxon>
    </lineage>
</organism>
<gene>
    <name evidence="3" type="ORF">H1W00_11675</name>
</gene>
<comment type="caution">
    <text evidence="3">The sequence shown here is derived from an EMBL/GenBank/DDBJ whole genome shotgun (WGS) entry which is preliminary data.</text>
</comment>
<dbReference type="AlphaFoldDB" id="A0A838XK28"/>
<evidence type="ECO:0000313" key="4">
    <source>
        <dbReference type="Proteomes" id="UP000550354"/>
    </source>
</evidence>
<keyword evidence="2" id="KW-0812">Transmembrane</keyword>
<protein>
    <submittedName>
        <fullName evidence="3">Uncharacterized protein</fullName>
    </submittedName>
</protein>
<dbReference type="RefSeq" id="WP_181755856.1">
    <property type="nucleotide sequence ID" value="NZ_JACEOG010000001.1"/>
</dbReference>
<evidence type="ECO:0000256" key="2">
    <source>
        <dbReference type="SAM" id="Phobius"/>
    </source>
</evidence>
<dbReference type="Proteomes" id="UP000550354">
    <property type="component" value="Unassembled WGS sequence"/>
</dbReference>
<feature type="transmembrane region" description="Helical" evidence="2">
    <location>
        <begin position="33"/>
        <end position="51"/>
    </location>
</feature>
<evidence type="ECO:0000256" key="1">
    <source>
        <dbReference type="SAM" id="MobiDB-lite"/>
    </source>
</evidence>
<dbReference type="EMBL" id="JACEOG010000001">
    <property type="protein sequence ID" value="MBA4609138.1"/>
    <property type="molecule type" value="Genomic_DNA"/>
</dbReference>
<keyword evidence="2" id="KW-0472">Membrane</keyword>
<keyword evidence="4" id="KW-1185">Reference proteome</keyword>
<feature type="region of interest" description="Disordered" evidence="1">
    <location>
        <begin position="1"/>
        <end position="24"/>
    </location>
</feature>
<evidence type="ECO:0000313" key="3">
    <source>
        <dbReference type="EMBL" id="MBA4609138.1"/>
    </source>
</evidence>
<name>A0A838XK28_9ACTN</name>
<accession>A0A838XK28</accession>
<feature type="transmembrane region" description="Helical" evidence="2">
    <location>
        <begin position="63"/>
        <end position="83"/>
    </location>
</feature>
<reference evidence="3 4" key="1">
    <citation type="submission" date="2020-07" db="EMBL/GenBank/DDBJ databases">
        <title>Draft genome and description of Aeromicrobium phoceense strain Marseille-Q0843 isolated from healthy skin swab.</title>
        <authorList>
            <person name="Boxberger M."/>
            <person name="La Scola B."/>
        </authorList>
    </citation>
    <scope>NUCLEOTIDE SEQUENCE [LARGE SCALE GENOMIC DNA]</scope>
    <source>
        <strain evidence="3 4">Marseille-Q0843</strain>
    </source>
</reference>